<proteinExistence type="predicted"/>
<evidence type="ECO:0000256" key="2">
    <source>
        <dbReference type="SAM" id="MobiDB-lite"/>
    </source>
</evidence>
<dbReference type="Proteomes" id="UP000481288">
    <property type="component" value="Unassembled WGS sequence"/>
</dbReference>
<evidence type="ECO:0000313" key="4">
    <source>
        <dbReference type="Proteomes" id="UP000481288"/>
    </source>
</evidence>
<comment type="caution">
    <text evidence="3">The sequence shown here is derived from an EMBL/GenBank/DDBJ whole genome shotgun (WGS) entry which is preliminary data.</text>
</comment>
<name>A0A7D8UY25_9HELO</name>
<feature type="region of interest" description="Disordered" evidence="2">
    <location>
        <begin position="393"/>
        <end position="436"/>
    </location>
</feature>
<evidence type="ECO:0000313" key="3">
    <source>
        <dbReference type="EMBL" id="TVY58849.1"/>
    </source>
</evidence>
<organism evidence="3 4">
    <name type="scientific">Lachnellula cervina</name>
    <dbReference type="NCBI Taxonomy" id="1316786"/>
    <lineage>
        <taxon>Eukaryota</taxon>
        <taxon>Fungi</taxon>
        <taxon>Dikarya</taxon>
        <taxon>Ascomycota</taxon>
        <taxon>Pezizomycotina</taxon>
        <taxon>Leotiomycetes</taxon>
        <taxon>Helotiales</taxon>
        <taxon>Lachnaceae</taxon>
        <taxon>Lachnellula</taxon>
    </lineage>
</organism>
<gene>
    <name evidence="3" type="ORF">LCER1_G001655</name>
</gene>
<keyword evidence="4" id="KW-1185">Reference proteome</keyword>
<reference evidence="3 4" key="1">
    <citation type="submission" date="2018-05" db="EMBL/GenBank/DDBJ databases">
        <title>Whole genome sequencing for identification of molecular markers to develop diagnostic detection tools for the regulated plant pathogen Lachnellula willkommii.</title>
        <authorList>
            <person name="Giroux E."/>
            <person name="Bilodeau G."/>
        </authorList>
    </citation>
    <scope>NUCLEOTIDE SEQUENCE [LARGE SCALE GENOMIC DNA]</scope>
    <source>
        <strain evidence="3 4">CBS 625.97</strain>
    </source>
</reference>
<feature type="compositionally biased region" description="Polar residues" evidence="2">
    <location>
        <begin position="197"/>
        <end position="221"/>
    </location>
</feature>
<feature type="compositionally biased region" description="Polar residues" evidence="2">
    <location>
        <begin position="27"/>
        <end position="41"/>
    </location>
</feature>
<accession>A0A7D8UY25</accession>
<feature type="region of interest" description="Disordered" evidence="2">
    <location>
        <begin position="165"/>
        <end position="223"/>
    </location>
</feature>
<sequence>MQNTPSPSFEPFSSRSLPKPSHRRTLSVANTPGASRDSSLQKVWADDYYAEDFAGGISLPFEQDIPSPPAPATLPRSIPLSAEEESQPARQPRTHQRSLTDLLPFRAPRPNLKSPERSPVKQKIDDEFMSTLTGDRDGLIKLADKSKGGLASWFTGSSAPVALGIPVGEKELPPPPSMSSSRSTSPERQPGKRQKPPTLQTVDSTSSLSTTQPKSQASRFNFFSPKTPIKNTIKLPADMMNDDEFLSLDVTQALFPQGNAQDPFSPASFKNLLMNAEGILLKLQTAYKLRTLSLHELSADKSAITDELEEASTRATCLRTQLEDMASKVSEQDAKVADLTAQLEREKQARAAEKEAREKSIALIQANARESRRSYHEVSDILNEDLGISNAHAKQKKWRGSADLSTEGDSDTESESVFSRSRSPTFTTASVSTMGSTPELGQAEFARVVPNVNPPSQRPRISLQQKSTFQKFLQGITPAVVEEEDEFGGIGMGVDGCTNCRGKDASVAWDTVGLLRAENKGLKEQVGVLEGGVDGALALCYTMSHSE</sequence>
<feature type="compositionally biased region" description="Low complexity" evidence="2">
    <location>
        <begin position="1"/>
        <end position="18"/>
    </location>
</feature>
<dbReference type="OrthoDB" id="5377009at2759"/>
<feature type="region of interest" description="Disordered" evidence="2">
    <location>
        <begin position="1"/>
        <end position="41"/>
    </location>
</feature>
<dbReference type="EMBL" id="QGMG01000023">
    <property type="protein sequence ID" value="TVY58849.1"/>
    <property type="molecule type" value="Genomic_DNA"/>
</dbReference>
<keyword evidence="1" id="KW-0175">Coiled coil</keyword>
<feature type="coiled-coil region" evidence="1">
    <location>
        <begin position="294"/>
        <end position="356"/>
    </location>
</feature>
<feature type="compositionally biased region" description="Basic and acidic residues" evidence="2">
    <location>
        <begin position="114"/>
        <end position="126"/>
    </location>
</feature>
<evidence type="ECO:0000256" key="1">
    <source>
        <dbReference type="SAM" id="Coils"/>
    </source>
</evidence>
<feature type="compositionally biased region" description="Polar residues" evidence="2">
    <location>
        <begin position="417"/>
        <end position="436"/>
    </location>
</feature>
<feature type="region of interest" description="Disordered" evidence="2">
    <location>
        <begin position="59"/>
        <end position="135"/>
    </location>
</feature>
<protein>
    <submittedName>
        <fullName evidence="3">Uncharacterized protein</fullName>
    </submittedName>
</protein>
<dbReference type="AlphaFoldDB" id="A0A7D8UY25"/>